<protein>
    <submittedName>
        <fullName evidence="6">Aldehyde dehydrogenase</fullName>
    </submittedName>
</protein>
<dbReference type="InterPro" id="IPR029510">
    <property type="entry name" value="Ald_DH_CS_GLU"/>
</dbReference>
<dbReference type="FunFam" id="3.40.605.10:FF:000026">
    <property type="entry name" value="Aldehyde dehydrogenase, putative"/>
    <property type="match status" value="1"/>
</dbReference>
<dbReference type="InterPro" id="IPR016162">
    <property type="entry name" value="Ald_DH_N"/>
</dbReference>
<evidence type="ECO:0000256" key="3">
    <source>
        <dbReference type="PROSITE-ProRule" id="PRU10007"/>
    </source>
</evidence>
<feature type="active site" evidence="3">
    <location>
        <position position="247"/>
    </location>
</feature>
<organism evidence="6 7">
    <name type="scientific">Lichtheimia corymbifera JMRC:FSU:9682</name>
    <dbReference type="NCBI Taxonomy" id="1263082"/>
    <lineage>
        <taxon>Eukaryota</taxon>
        <taxon>Fungi</taxon>
        <taxon>Fungi incertae sedis</taxon>
        <taxon>Mucoromycota</taxon>
        <taxon>Mucoromycotina</taxon>
        <taxon>Mucoromycetes</taxon>
        <taxon>Mucorales</taxon>
        <taxon>Lichtheimiaceae</taxon>
        <taxon>Lichtheimia</taxon>
    </lineage>
</organism>
<reference evidence="6" key="1">
    <citation type="submission" date="2013-08" db="EMBL/GenBank/DDBJ databases">
        <title>Gene expansion shapes genome architecture in the human pathogen Lichtheimia corymbifera: an evolutionary genomics analysis in the ancient terrestrial Mucorales (Mucoromycotina).</title>
        <authorList>
            <person name="Schwartze V.U."/>
            <person name="Winter S."/>
            <person name="Shelest E."/>
            <person name="Marcet-Houben M."/>
            <person name="Horn F."/>
            <person name="Wehner S."/>
            <person name="Hoffmann K."/>
            <person name="Riege K."/>
            <person name="Sammeth M."/>
            <person name="Nowrousian M."/>
            <person name="Valiante V."/>
            <person name="Linde J."/>
            <person name="Jacobsen I.D."/>
            <person name="Marz M."/>
            <person name="Brakhage A.A."/>
            <person name="Gabaldon T."/>
            <person name="Bocker S."/>
            <person name="Voigt K."/>
        </authorList>
    </citation>
    <scope>NUCLEOTIDE SEQUENCE [LARGE SCALE GENOMIC DNA]</scope>
    <source>
        <strain evidence="6">FSU 9682</strain>
    </source>
</reference>
<keyword evidence="2 4" id="KW-0560">Oxidoreductase</keyword>
<proteinExistence type="inferred from homology"/>
<evidence type="ECO:0000256" key="2">
    <source>
        <dbReference type="ARBA" id="ARBA00023002"/>
    </source>
</evidence>
<evidence type="ECO:0000313" key="6">
    <source>
        <dbReference type="EMBL" id="CDH59085.1"/>
    </source>
</evidence>
<feature type="domain" description="Aldehyde dehydrogenase" evidence="5">
    <location>
        <begin position="21"/>
        <end position="462"/>
    </location>
</feature>
<dbReference type="Gene3D" id="3.40.605.10">
    <property type="entry name" value="Aldehyde Dehydrogenase, Chain A, domain 1"/>
    <property type="match status" value="1"/>
</dbReference>
<dbReference type="OrthoDB" id="310895at2759"/>
<dbReference type="FunFam" id="3.40.605.10:FF:000007">
    <property type="entry name" value="NAD/NADP-dependent betaine aldehyde dehydrogenase"/>
    <property type="match status" value="1"/>
</dbReference>
<gene>
    <name evidence="6" type="ORF">LCOR_09919.1</name>
</gene>
<dbReference type="InterPro" id="IPR016160">
    <property type="entry name" value="Ald_DH_CS_CYS"/>
</dbReference>
<evidence type="ECO:0000313" key="7">
    <source>
        <dbReference type="Proteomes" id="UP000027586"/>
    </source>
</evidence>
<dbReference type="EMBL" id="CBTN010000065">
    <property type="protein sequence ID" value="CDH59085.1"/>
    <property type="molecule type" value="Genomic_DNA"/>
</dbReference>
<dbReference type="PROSITE" id="PS00687">
    <property type="entry name" value="ALDEHYDE_DEHYDR_GLU"/>
    <property type="match status" value="1"/>
</dbReference>
<evidence type="ECO:0000259" key="5">
    <source>
        <dbReference type="Pfam" id="PF00171"/>
    </source>
</evidence>
<dbReference type="STRING" id="1263082.A0A068SAX4"/>
<sequence>MSFRFLKGLGPHIHNQWHTSSATRTLINPRTRQPLLTVHDATREHVQQAIYSARNAQSSWQQTSGSERRDALLGIANAVERHYEEMTELEMIQTGKVREDAAGEVGDTIECLRFFAGHADKAYGQTLTTNGLHMMTKREPCGVVGLITSFNYPLMLAAWKVAPALAAGNCAILKPAPQTPLTSLALSQLAAPFLPPGVLSVIPGGTDVGRTLLADGQLDKASFTGSTPAGQAIMRDLSDQLCPVILECGGKNAAIVLPDADIDKAASHIALGAFSNAGQNCCAVSRVLVHRSVHDAFLDALQRESQQIQLGPLIDQQQYERVRRAIDTTDLSPWWKRNDDNDDALNAGFYVPPTIFTQVPDNAPLATEEIFGPVLTVLEPFDDITSAIQRANASPYGLAAGVFGHDLVVANRVASSLRVGYVWINTYNYMPPYAPFGGRKLSGIGKDLGQAALDEFTFTKSIVVGIE</sequence>
<dbReference type="AlphaFoldDB" id="A0A068SAX4"/>
<dbReference type="InterPro" id="IPR016161">
    <property type="entry name" value="Ald_DH/histidinol_DH"/>
</dbReference>
<evidence type="ECO:0000256" key="4">
    <source>
        <dbReference type="RuleBase" id="RU003345"/>
    </source>
</evidence>
<dbReference type="Gene3D" id="3.40.309.10">
    <property type="entry name" value="Aldehyde Dehydrogenase, Chain A, domain 2"/>
    <property type="match status" value="1"/>
</dbReference>
<dbReference type="GO" id="GO:0004030">
    <property type="term" value="F:aldehyde dehydrogenase [NAD(P)+] activity"/>
    <property type="evidence" value="ECO:0007669"/>
    <property type="project" value="UniProtKB-ARBA"/>
</dbReference>
<dbReference type="Proteomes" id="UP000027586">
    <property type="component" value="Unassembled WGS sequence"/>
</dbReference>
<dbReference type="PROSITE" id="PS00070">
    <property type="entry name" value="ALDEHYDE_DEHYDR_CYS"/>
    <property type="match status" value="1"/>
</dbReference>
<comment type="caution">
    <text evidence="6">The sequence shown here is derived from an EMBL/GenBank/DDBJ whole genome shotgun (WGS) entry which is preliminary data.</text>
</comment>
<name>A0A068SAX4_9FUNG</name>
<dbReference type="SUPFAM" id="SSF53720">
    <property type="entry name" value="ALDH-like"/>
    <property type="match status" value="1"/>
</dbReference>
<dbReference type="VEuPathDB" id="FungiDB:LCOR_09919.1"/>
<evidence type="ECO:0000256" key="1">
    <source>
        <dbReference type="ARBA" id="ARBA00009986"/>
    </source>
</evidence>
<dbReference type="Pfam" id="PF00171">
    <property type="entry name" value="Aldedh"/>
    <property type="match status" value="1"/>
</dbReference>
<dbReference type="PANTHER" id="PTHR11699">
    <property type="entry name" value="ALDEHYDE DEHYDROGENASE-RELATED"/>
    <property type="match status" value="1"/>
</dbReference>
<dbReference type="InterPro" id="IPR015590">
    <property type="entry name" value="Aldehyde_DH_dom"/>
</dbReference>
<dbReference type="InterPro" id="IPR016163">
    <property type="entry name" value="Ald_DH_C"/>
</dbReference>
<keyword evidence="7" id="KW-1185">Reference proteome</keyword>
<accession>A0A068SAX4</accession>
<dbReference type="CDD" id="cd07078">
    <property type="entry name" value="ALDH"/>
    <property type="match status" value="1"/>
</dbReference>
<comment type="similarity">
    <text evidence="1 4">Belongs to the aldehyde dehydrogenase family.</text>
</comment>